<evidence type="ECO:0000256" key="3">
    <source>
        <dbReference type="ARBA" id="ARBA00022840"/>
    </source>
</evidence>
<dbReference type="Gene3D" id="3.90.190.20">
    <property type="entry name" value="Mur ligase, C-terminal domain"/>
    <property type="match status" value="1"/>
</dbReference>
<dbReference type="Gene3D" id="3.40.1190.10">
    <property type="entry name" value="Mur-like, catalytic domain"/>
    <property type="match status" value="1"/>
</dbReference>
<evidence type="ECO:0000256" key="1">
    <source>
        <dbReference type="ARBA" id="ARBA00022598"/>
    </source>
</evidence>
<dbReference type="OrthoDB" id="9801978at2"/>
<dbReference type="SUPFAM" id="SSF53623">
    <property type="entry name" value="MurD-like peptide ligases, catalytic domain"/>
    <property type="match status" value="1"/>
</dbReference>
<dbReference type="EMBL" id="CP022743">
    <property type="protein sequence ID" value="ASU33517.1"/>
    <property type="molecule type" value="Genomic_DNA"/>
</dbReference>
<name>A0A223NUH5_9SPHI</name>
<feature type="transmembrane region" description="Helical" evidence="4">
    <location>
        <begin position="106"/>
        <end position="125"/>
    </location>
</feature>
<organism evidence="7 8">
    <name type="scientific">Mucilaginibacter xinganensis</name>
    <dbReference type="NCBI Taxonomy" id="1234841"/>
    <lineage>
        <taxon>Bacteria</taxon>
        <taxon>Pseudomonadati</taxon>
        <taxon>Bacteroidota</taxon>
        <taxon>Sphingobacteriia</taxon>
        <taxon>Sphingobacteriales</taxon>
        <taxon>Sphingobacteriaceae</taxon>
        <taxon>Mucilaginibacter</taxon>
    </lineage>
</organism>
<evidence type="ECO:0000259" key="6">
    <source>
        <dbReference type="Pfam" id="PF08245"/>
    </source>
</evidence>
<dbReference type="GO" id="GO:0005524">
    <property type="term" value="F:ATP binding"/>
    <property type="evidence" value="ECO:0007669"/>
    <property type="project" value="UniProtKB-KW"/>
</dbReference>
<evidence type="ECO:0000259" key="5">
    <source>
        <dbReference type="Pfam" id="PF02875"/>
    </source>
</evidence>
<dbReference type="InterPro" id="IPR036565">
    <property type="entry name" value="Mur-like_cat_sf"/>
</dbReference>
<dbReference type="InterPro" id="IPR004101">
    <property type="entry name" value="Mur_ligase_C"/>
</dbReference>
<keyword evidence="1 7" id="KW-0436">Ligase</keyword>
<gene>
    <name evidence="7" type="ORF">MuYL_1619</name>
</gene>
<keyword evidence="2" id="KW-0547">Nucleotide-binding</keyword>
<feature type="domain" description="Mur ligase central" evidence="6">
    <location>
        <begin position="183"/>
        <end position="370"/>
    </location>
</feature>
<keyword evidence="4" id="KW-1133">Transmembrane helix</keyword>
<protein>
    <submittedName>
        <fullName evidence="7">UDP-N-acetylmuramoyl-tripeptide--D-alanyl-D-alanine ligase</fullName>
    </submittedName>
</protein>
<evidence type="ECO:0000256" key="4">
    <source>
        <dbReference type="SAM" id="Phobius"/>
    </source>
</evidence>
<keyword evidence="4" id="KW-0812">Transmembrane</keyword>
<dbReference type="KEGG" id="muc:MuYL_1619"/>
<dbReference type="Pfam" id="PF02875">
    <property type="entry name" value="Mur_ligase_C"/>
    <property type="match status" value="1"/>
</dbReference>
<feature type="transmembrane region" description="Helical" evidence="4">
    <location>
        <begin position="55"/>
        <end position="86"/>
    </location>
</feature>
<dbReference type="GO" id="GO:0016881">
    <property type="term" value="F:acid-amino acid ligase activity"/>
    <property type="evidence" value="ECO:0007669"/>
    <property type="project" value="InterPro"/>
</dbReference>
<dbReference type="InterPro" id="IPR051046">
    <property type="entry name" value="MurCDEF_CellWall_CoF430Synth"/>
</dbReference>
<feature type="domain" description="Mur ligase C-terminal" evidence="5">
    <location>
        <begin position="393"/>
        <end position="514"/>
    </location>
</feature>
<accession>A0A223NUH5</accession>
<dbReference type="Proteomes" id="UP000215002">
    <property type="component" value="Chromosome"/>
</dbReference>
<evidence type="ECO:0000313" key="8">
    <source>
        <dbReference type="Proteomes" id="UP000215002"/>
    </source>
</evidence>
<reference evidence="7 8" key="1">
    <citation type="submission" date="2017-08" db="EMBL/GenBank/DDBJ databases">
        <title>Complete genome sequence of Mucilaginibacter sp. strain BJC16-A31.</title>
        <authorList>
            <consortium name="Henan University of Science and Technology"/>
            <person name="You X."/>
        </authorList>
    </citation>
    <scope>NUCLEOTIDE SEQUENCE [LARGE SCALE GENOMIC DNA]</scope>
    <source>
        <strain evidence="7 8">BJC16-A31</strain>
    </source>
</reference>
<sequence length="525" mass="58553">MENPLFLAALAVLLVYAFAKLRFELHMMQLNSYRNDRYFKWLKTNVLQGTRVFEAITLAITGILLLTAGAVVTAAAFILLYGLMAYLLFVKKQKKPVVFTQRAQRLFGLTFVLSAVAALAFYLATGKIMCTLWVGGFALLLSFVLIALATILIAPVEKSINKWYYNDAKKILEQRPDLIIIGITGSYGKTSTKHFLYRMLSEKYNVLMTPGSYNTTMGVIKTVREELQATHQVFIVEMGAKQPNDIKEICDLVHPQIGILTAVGEQHLESFKTIQNVQKTKFELIDALPSGGLAVLNADYEFIANRPVADRETALYSSDNEKVDFYIKNLSYTARGSSFSVFNKGKHLADFDTKLLGSYNLSNILAGYIVARHLEVPDSSVAFAIKKLEPVQHRLEVKVHANGVTVIDDAFNSNPVGSKMALEVLKGIEGQRKIIITPGMIELGEKQEYYNTILGEHIADTCDYAILVGKNITLPIMKGLKNKSYPDNKIYVAQNFKDAVNHLGGMTRAGDVLLYENDLPDTYEL</sequence>
<keyword evidence="3" id="KW-0067">ATP-binding</keyword>
<dbReference type="PANTHER" id="PTHR43024">
    <property type="entry name" value="UDP-N-ACETYLMURAMOYL-TRIPEPTIDE--D-ALANYL-D-ALANINE LIGASE"/>
    <property type="match status" value="1"/>
</dbReference>
<evidence type="ECO:0000256" key="2">
    <source>
        <dbReference type="ARBA" id="ARBA00022741"/>
    </source>
</evidence>
<dbReference type="InterPro" id="IPR036615">
    <property type="entry name" value="Mur_ligase_C_dom_sf"/>
</dbReference>
<evidence type="ECO:0000313" key="7">
    <source>
        <dbReference type="EMBL" id="ASU33517.1"/>
    </source>
</evidence>
<proteinExistence type="predicted"/>
<keyword evidence="4" id="KW-0472">Membrane</keyword>
<dbReference type="SUPFAM" id="SSF53244">
    <property type="entry name" value="MurD-like peptide ligases, peptide-binding domain"/>
    <property type="match status" value="1"/>
</dbReference>
<dbReference type="RefSeq" id="WP_094569965.1">
    <property type="nucleotide sequence ID" value="NZ_CP022743.1"/>
</dbReference>
<dbReference type="PANTHER" id="PTHR43024:SF1">
    <property type="entry name" value="UDP-N-ACETYLMURAMOYL-TRIPEPTIDE--D-ALANYL-D-ALANINE LIGASE"/>
    <property type="match status" value="1"/>
</dbReference>
<dbReference type="Pfam" id="PF08245">
    <property type="entry name" value="Mur_ligase_M"/>
    <property type="match status" value="1"/>
</dbReference>
<dbReference type="AlphaFoldDB" id="A0A223NUH5"/>
<dbReference type="InterPro" id="IPR013221">
    <property type="entry name" value="Mur_ligase_cen"/>
</dbReference>
<feature type="transmembrane region" description="Helical" evidence="4">
    <location>
        <begin position="131"/>
        <end position="154"/>
    </location>
</feature>
<keyword evidence="8" id="KW-1185">Reference proteome</keyword>